<comment type="similarity">
    <text evidence="1">Belongs to the short-chain dehydrogenases/reductases (SDR) family.</text>
</comment>
<dbReference type="PANTHER" id="PTHR42820">
    <property type="entry name" value="SHORT-CHAIN DEHYDROGENASE REDUCTASE"/>
    <property type="match status" value="1"/>
</dbReference>
<comment type="caution">
    <text evidence="2">The sequence shown here is derived from an EMBL/GenBank/DDBJ whole genome shotgun (WGS) entry which is preliminary data.</text>
</comment>
<dbReference type="SUPFAM" id="SSF51735">
    <property type="entry name" value="NAD(P)-binding Rossmann-fold domains"/>
    <property type="match status" value="1"/>
</dbReference>
<dbReference type="Proteomes" id="UP000607653">
    <property type="component" value="Unassembled WGS sequence"/>
</dbReference>
<dbReference type="InterPro" id="IPR002347">
    <property type="entry name" value="SDR_fam"/>
</dbReference>
<accession>A0A822YHE0</accession>
<organism evidence="2 3">
    <name type="scientific">Nelumbo nucifera</name>
    <name type="common">Sacred lotus</name>
    <dbReference type="NCBI Taxonomy" id="4432"/>
    <lineage>
        <taxon>Eukaryota</taxon>
        <taxon>Viridiplantae</taxon>
        <taxon>Streptophyta</taxon>
        <taxon>Embryophyta</taxon>
        <taxon>Tracheophyta</taxon>
        <taxon>Spermatophyta</taxon>
        <taxon>Magnoliopsida</taxon>
        <taxon>Proteales</taxon>
        <taxon>Nelumbonaceae</taxon>
        <taxon>Nelumbo</taxon>
    </lineage>
</organism>
<dbReference type="AlphaFoldDB" id="A0A822YHE0"/>
<evidence type="ECO:0000313" key="2">
    <source>
        <dbReference type="EMBL" id="DAD31927.1"/>
    </source>
</evidence>
<dbReference type="Gene3D" id="3.40.50.720">
    <property type="entry name" value="NAD(P)-binding Rossmann-like Domain"/>
    <property type="match status" value="1"/>
</dbReference>
<name>A0A822YHE0_NELNU</name>
<evidence type="ECO:0000313" key="3">
    <source>
        <dbReference type="Proteomes" id="UP000607653"/>
    </source>
</evidence>
<dbReference type="PANTHER" id="PTHR42820:SF16">
    <property type="entry name" value="SHORT-CHAIN DEHYDROGENASE REDUCTASE 3B"/>
    <property type="match status" value="1"/>
</dbReference>
<protein>
    <submittedName>
        <fullName evidence="2">Uncharacterized protein</fullName>
    </submittedName>
</protein>
<dbReference type="InterPro" id="IPR036291">
    <property type="entry name" value="NAD(P)-bd_dom_sf"/>
</dbReference>
<dbReference type="EMBL" id="DUZY01000003">
    <property type="protein sequence ID" value="DAD31927.1"/>
    <property type="molecule type" value="Genomic_DNA"/>
</dbReference>
<sequence length="95" mass="10172">MYMEEFDNTMFTNARGVPSMIKHANRAMVEKTICGSIVCTETVAAALSGSAPCSYTTSKHTLVGLVRSTCSELGLMASRSTASPLLESLPHWLAT</sequence>
<gene>
    <name evidence="2" type="ORF">HUJ06_010778</name>
</gene>
<reference evidence="2 3" key="1">
    <citation type="journal article" date="2020" name="Mol. Biol. Evol.">
        <title>Distinct Expression and Methylation Patterns for Genes with Different Fates following a Single Whole-Genome Duplication in Flowering Plants.</title>
        <authorList>
            <person name="Shi T."/>
            <person name="Rahmani R.S."/>
            <person name="Gugger P.F."/>
            <person name="Wang M."/>
            <person name="Li H."/>
            <person name="Zhang Y."/>
            <person name="Li Z."/>
            <person name="Wang Q."/>
            <person name="Van de Peer Y."/>
            <person name="Marchal K."/>
            <person name="Chen J."/>
        </authorList>
    </citation>
    <scope>NUCLEOTIDE SEQUENCE [LARGE SCALE GENOMIC DNA]</scope>
    <source>
        <tissue evidence="2">Leaf</tissue>
    </source>
</reference>
<dbReference type="Pfam" id="PF13561">
    <property type="entry name" value="adh_short_C2"/>
    <property type="match status" value="1"/>
</dbReference>
<proteinExistence type="inferred from homology"/>
<keyword evidence="3" id="KW-1185">Reference proteome</keyword>
<evidence type="ECO:0000256" key="1">
    <source>
        <dbReference type="ARBA" id="ARBA00006484"/>
    </source>
</evidence>